<dbReference type="AlphaFoldDB" id="A0A8B4BXU0"/>
<comment type="caution">
    <text evidence="1">The sequence shown here is derived from an EMBL/GenBank/DDBJ whole genome shotgun (WGS) entry which is preliminary data.</text>
</comment>
<accession>A0A8B4BXU0</accession>
<sequence>MTISILTQTRDFSIQQNLIPHNWQDYADIPFVIPSMCFPWEIFKPIEREY</sequence>
<evidence type="ECO:0000313" key="2">
    <source>
        <dbReference type="Proteomes" id="UP000184029"/>
    </source>
</evidence>
<gene>
    <name evidence="1" type="ORF">SAMN02745208_02828</name>
</gene>
<organism evidence="1 2">
    <name type="scientific">Heyndrickxia coagulans DSM 1 = ATCC 7050</name>
    <dbReference type="NCBI Taxonomy" id="1121088"/>
    <lineage>
        <taxon>Bacteria</taxon>
        <taxon>Bacillati</taxon>
        <taxon>Bacillota</taxon>
        <taxon>Bacilli</taxon>
        <taxon>Bacillales</taxon>
        <taxon>Bacillaceae</taxon>
        <taxon>Heyndrickxia</taxon>
    </lineage>
</organism>
<dbReference type="Proteomes" id="UP000184029">
    <property type="component" value="Unassembled WGS sequence"/>
</dbReference>
<protein>
    <submittedName>
        <fullName evidence="1">Uncharacterized protein</fullName>
    </submittedName>
</protein>
<dbReference type="EMBL" id="FQUB01000083">
    <property type="protein sequence ID" value="SHF87690.1"/>
    <property type="molecule type" value="Genomic_DNA"/>
</dbReference>
<name>A0A8B4BXU0_HEYCO</name>
<feature type="non-terminal residue" evidence="1">
    <location>
        <position position="50"/>
    </location>
</feature>
<reference evidence="1 2" key="1">
    <citation type="submission" date="2016-11" db="EMBL/GenBank/DDBJ databases">
        <authorList>
            <person name="Varghese N."/>
            <person name="Submissions S."/>
        </authorList>
    </citation>
    <scope>NUCLEOTIDE SEQUENCE [LARGE SCALE GENOMIC DNA]</scope>
    <source>
        <strain evidence="1 2">DSM 1</strain>
    </source>
</reference>
<proteinExistence type="predicted"/>
<evidence type="ECO:0000313" key="1">
    <source>
        <dbReference type="EMBL" id="SHF87690.1"/>
    </source>
</evidence>